<dbReference type="PANTHER" id="PTHR31362">
    <property type="entry name" value="GLYCOSYLTRANSFERASE STELLO1-RELATED"/>
    <property type="match status" value="1"/>
</dbReference>
<sequence>MTSKNMCISIRFRLKTFISVFIVLVFISCWIMTGQSRWFKISLVEVFSDSKYKLSNGKDSYKIGKWVAKGILDKKMFDVLTMISSGTSQIYINENMVVKTAVNKYSNGQEYRGTSSYFSAKDYNIGNNWIPTSLEASNVSIFTNFVNDGRTAVDERAPPITLPNGVMSYFTVNNTIFLRPAFWSLVLLTDISESCQKWLCFVHQRLLWEIDEHIGLSSNNKSSISSILPHMKRWIQKMNKWECPPILSFFECVFLIHKQYPEPCGKLTHQIIKDWLYDLSSVGYQEPRRQTRRNYTKPNVYFTPRLNNFNQTSTVLFTHKFNSIRKLCKRYPSKFVEYDKKIELKVCDNVVLLIVFNKPFYDNIPKLQLTYSTVFSRIVYCGSNMPAFNKSSKSFSENVTFIAINDIGAGSYNYICMAKVMEINFKVDGYLFIGDDTLLNTRQLDAYPLNKPMIVGLDPFRRSWKSHKWPNWNKNWGRSAFLSAWKELEDIANKSLEFSQRFTYFTNNLYNNSGFNDGLQTSAVDFFYIPSKYQNDFIFYFNLFFKHKVYLEIAVATIISGVIPKSDIILSRGKYLWSVKDRQNYEQFYNNELLYLHPVKFNREFKSDKGLKFFCEIYFPYQFYG</sequence>
<dbReference type="RefSeq" id="XP_009044050.1">
    <property type="nucleotide sequence ID" value="XM_009045802.1"/>
</dbReference>
<dbReference type="Proteomes" id="UP000030746">
    <property type="component" value="Unassembled WGS sequence"/>
</dbReference>
<accession>V4CSJ2</accession>
<dbReference type="InterPro" id="IPR005049">
    <property type="entry name" value="STL-like"/>
</dbReference>
<evidence type="ECO:0000256" key="1">
    <source>
        <dbReference type="SAM" id="Phobius"/>
    </source>
</evidence>
<reference evidence="2 3" key="1">
    <citation type="journal article" date="2013" name="Nature">
        <title>Insights into bilaterian evolution from three spiralian genomes.</title>
        <authorList>
            <person name="Simakov O."/>
            <person name="Marletaz F."/>
            <person name="Cho S.J."/>
            <person name="Edsinger-Gonzales E."/>
            <person name="Havlak P."/>
            <person name="Hellsten U."/>
            <person name="Kuo D.H."/>
            <person name="Larsson T."/>
            <person name="Lv J."/>
            <person name="Arendt D."/>
            <person name="Savage R."/>
            <person name="Osoegawa K."/>
            <person name="de Jong P."/>
            <person name="Grimwood J."/>
            <person name="Chapman J.A."/>
            <person name="Shapiro H."/>
            <person name="Aerts A."/>
            <person name="Otillar R.P."/>
            <person name="Terry A.Y."/>
            <person name="Boore J.L."/>
            <person name="Grigoriev I.V."/>
            <person name="Lindberg D.R."/>
            <person name="Seaver E.C."/>
            <person name="Weisblat D.A."/>
            <person name="Putnam N.H."/>
            <person name="Rokhsar D.S."/>
        </authorList>
    </citation>
    <scope>NUCLEOTIDE SEQUENCE [LARGE SCALE GENOMIC DNA]</scope>
</reference>
<name>V4CSJ2_LOTGI</name>
<evidence type="ECO:0000313" key="2">
    <source>
        <dbReference type="EMBL" id="ESP05505.1"/>
    </source>
</evidence>
<dbReference type="GeneID" id="20235661"/>
<dbReference type="PANTHER" id="PTHR31362:SF0">
    <property type="entry name" value="EXOSTOSIN DOMAIN-CONTAINING PROTEIN-RELATED"/>
    <property type="match status" value="1"/>
</dbReference>
<dbReference type="OMA" id="NEWPLAV"/>
<keyword evidence="1" id="KW-1133">Transmembrane helix</keyword>
<proteinExistence type="predicted"/>
<dbReference type="PROSITE" id="PS51257">
    <property type="entry name" value="PROKAR_LIPOPROTEIN"/>
    <property type="match status" value="1"/>
</dbReference>
<keyword evidence="3" id="KW-1185">Reference proteome</keyword>
<dbReference type="AlphaFoldDB" id="V4CSJ2"/>
<gene>
    <name evidence="2" type="ORF">LOTGIDRAFT_152359</name>
</gene>
<protein>
    <submittedName>
        <fullName evidence="2">Uncharacterized protein</fullName>
    </submittedName>
</protein>
<evidence type="ECO:0000313" key="3">
    <source>
        <dbReference type="Proteomes" id="UP000030746"/>
    </source>
</evidence>
<keyword evidence="1" id="KW-0812">Transmembrane</keyword>
<feature type="transmembrane region" description="Helical" evidence="1">
    <location>
        <begin position="12"/>
        <end position="33"/>
    </location>
</feature>
<organism evidence="2 3">
    <name type="scientific">Lottia gigantea</name>
    <name type="common">Giant owl limpet</name>
    <dbReference type="NCBI Taxonomy" id="225164"/>
    <lineage>
        <taxon>Eukaryota</taxon>
        <taxon>Metazoa</taxon>
        <taxon>Spiralia</taxon>
        <taxon>Lophotrochozoa</taxon>
        <taxon>Mollusca</taxon>
        <taxon>Gastropoda</taxon>
        <taxon>Patellogastropoda</taxon>
        <taxon>Lottioidea</taxon>
        <taxon>Lottiidae</taxon>
        <taxon>Lottia</taxon>
    </lineage>
</organism>
<dbReference type="CTD" id="20235661"/>
<dbReference type="OrthoDB" id="5945766at2759"/>
<dbReference type="KEGG" id="lgi:LOTGIDRAFT_152359"/>
<dbReference type="HOGENOM" id="CLU_011678_1_0_1"/>
<dbReference type="EMBL" id="KB199650">
    <property type="protein sequence ID" value="ESP05505.1"/>
    <property type="molecule type" value="Genomic_DNA"/>
</dbReference>
<dbReference type="Pfam" id="PF03385">
    <property type="entry name" value="STELLO"/>
    <property type="match status" value="1"/>
</dbReference>
<keyword evidence="1" id="KW-0472">Membrane</keyword>